<dbReference type="InterPro" id="IPR036388">
    <property type="entry name" value="WH-like_DNA-bd_sf"/>
</dbReference>
<evidence type="ECO:0000313" key="6">
    <source>
        <dbReference type="Proteomes" id="UP000323142"/>
    </source>
</evidence>
<dbReference type="InterPro" id="IPR000792">
    <property type="entry name" value="Tscrpt_reg_LuxR_C"/>
</dbReference>
<dbReference type="OrthoDB" id="6697591at2"/>
<dbReference type="EMBL" id="VUOA01000029">
    <property type="protein sequence ID" value="KAA2236054.1"/>
    <property type="molecule type" value="Genomic_DNA"/>
</dbReference>
<dbReference type="PANTHER" id="PTHR44688">
    <property type="entry name" value="DNA-BINDING TRANSCRIPTIONAL ACTIVATOR DEVR_DOSR"/>
    <property type="match status" value="1"/>
</dbReference>
<dbReference type="RefSeq" id="WP_149819671.1">
    <property type="nucleotide sequence ID" value="NZ_VUOA01000029.1"/>
</dbReference>
<dbReference type="AlphaFoldDB" id="A0A5B2VAP2"/>
<evidence type="ECO:0000256" key="3">
    <source>
        <dbReference type="ARBA" id="ARBA00023163"/>
    </source>
</evidence>
<keyword evidence="6" id="KW-1185">Reference proteome</keyword>
<sequence>MKADEAFSGLIGRIYDCALDNALWPEALGEITAAVNGRMADISVFDPLKGTGHFTACHNWPDDLRERALANFAISPAASSLLTAPLMEPLCTSREFDIEAFHNSRYWQLCFAGRGYYDYLVTGLTRDMSRAAVWGVMGGEERRAFQDEDLDLARLLSPHIRRAIGISGLLGYRRIEAGALRAALDALSAAAFILDPAGRIRFANAAAQRELEAGGLVREMKGRLVGQTPEALRLLGEIAGPGGPRRQRGRDAILTDPLGRALHATWASLEAVGDEIGSPILLLLRARDAELRTPLAAAHSLFHLTTGETQVLAQVLQGLSLTEAAGVLGVARSTAKSHLDAIYRKTNTNKQAELVQVVMGLASPLT</sequence>
<comment type="caution">
    <text evidence="5">The sequence shown here is derived from an EMBL/GenBank/DDBJ whole genome shotgun (WGS) entry which is preliminary data.</text>
</comment>
<keyword evidence="1" id="KW-0805">Transcription regulation</keyword>
<evidence type="ECO:0000313" key="5">
    <source>
        <dbReference type="EMBL" id="KAA2236054.1"/>
    </source>
</evidence>
<dbReference type="InterPro" id="IPR016032">
    <property type="entry name" value="Sig_transdc_resp-reg_C-effctor"/>
</dbReference>
<dbReference type="Gene3D" id="1.10.10.10">
    <property type="entry name" value="Winged helix-like DNA-binding domain superfamily/Winged helix DNA-binding domain"/>
    <property type="match status" value="1"/>
</dbReference>
<evidence type="ECO:0000259" key="4">
    <source>
        <dbReference type="SMART" id="SM00421"/>
    </source>
</evidence>
<proteinExistence type="predicted"/>
<keyword evidence="3" id="KW-0804">Transcription</keyword>
<dbReference type="GO" id="GO:0003677">
    <property type="term" value="F:DNA binding"/>
    <property type="evidence" value="ECO:0007669"/>
    <property type="project" value="UniProtKB-KW"/>
</dbReference>
<evidence type="ECO:0000256" key="2">
    <source>
        <dbReference type="ARBA" id="ARBA00023125"/>
    </source>
</evidence>
<dbReference type="Proteomes" id="UP000323142">
    <property type="component" value="Unassembled WGS sequence"/>
</dbReference>
<name>A0A5B2VAP2_9HYPH</name>
<dbReference type="PANTHER" id="PTHR44688:SF16">
    <property type="entry name" value="DNA-BINDING TRANSCRIPTIONAL ACTIVATOR DEVR_DOSR"/>
    <property type="match status" value="1"/>
</dbReference>
<evidence type="ECO:0000256" key="1">
    <source>
        <dbReference type="ARBA" id="ARBA00023015"/>
    </source>
</evidence>
<feature type="domain" description="HTH luxR-type" evidence="4">
    <location>
        <begin position="301"/>
        <end position="358"/>
    </location>
</feature>
<reference evidence="5 6" key="2">
    <citation type="submission" date="2019-09" db="EMBL/GenBank/DDBJ databases">
        <authorList>
            <person name="Jin C."/>
        </authorList>
    </citation>
    <scope>NUCLEOTIDE SEQUENCE [LARGE SCALE GENOMIC DNA]</scope>
    <source>
        <strain evidence="5 6">BN140002</strain>
    </source>
</reference>
<accession>A0A5B2VAP2</accession>
<dbReference type="SMART" id="SM00421">
    <property type="entry name" value="HTH_LUXR"/>
    <property type="match status" value="1"/>
</dbReference>
<keyword evidence="2" id="KW-0238">DNA-binding</keyword>
<reference evidence="5 6" key="1">
    <citation type="submission" date="2019-09" db="EMBL/GenBank/DDBJ databases">
        <title>Salinarimonas rosea gen. nov., sp. nov., a new member of the a-2 subgroup of the Proteobacteria.</title>
        <authorList>
            <person name="Liu J."/>
        </authorList>
    </citation>
    <scope>NUCLEOTIDE SEQUENCE [LARGE SCALE GENOMIC DNA]</scope>
    <source>
        <strain evidence="5 6">BN140002</strain>
    </source>
</reference>
<dbReference type="GO" id="GO:0006355">
    <property type="term" value="P:regulation of DNA-templated transcription"/>
    <property type="evidence" value="ECO:0007669"/>
    <property type="project" value="InterPro"/>
</dbReference>
<dbReference type="Pfam" id="PF00196">
    <property type="entry name" value="GerE"/>
    <property type="match status" value="1"/>
</dbReference>
<organism evidence="5 6">
    <name type="scientific">Salinarimonas soli</name>
    <dbReference type="NCBI Taxonomy" id="1638099"/>
    <lineage>
        <taxon>Bacteria</taxon>
        <taxon>Pseudomonadati</taxon>
        <taxon>Pseudomonadota</taxon>
        <taxon>Alphaproteobacteria</taxon>
        <taxon>Hyphomicrobiales</taxon>
        <taxon>Salinarimonadaceae</taxon>
        <taxon>Salinarimonas</taxon>
    </lineage>
</organism>
<protein>
    <submittedName>
        <fullName evidence="5">Helix-turn-helix transcriptional regulator</fullName>
    </submittedName>
</protein>
<gene>
    <name evidence="5" type="ORF">F0L46_16910</name>
</gene>
<dbReference type="PRINTS" id="PR00038">
    <property type="entry name" value="HTHLUXR"/>
</dbReference>
<dbReference type="SUPFAM" id="SSF46894">
    <property type="entry name" value="C-terminal effector domain of the bipartite response regulators"/>
    <property type="match status" value="1"/>
</dbReference>